<proteinExistence type="predicted"/>
<feature type="transmembrane region" description="Helical" evidence="2">
    <location>
        <begin position="27"/>
        <end position="48"/>
    </location>
</feature>
<keyword evidence="2" id="KW-0812">Transmembrane</keyword>
<evidence type="ECO:0000313" key="4">
    <source>
        <dbReference type="WBParaSite" id="Pan_g3580.t1"/>
    </source>
</evidence>
<dbReference type="InterPro" id="IPR019425">
    <property type="entry name" value="7TM_GPCR_serpentine_rcpt_Srt"/>
</dbReference>
<dbReference type="WBParaSite" id="Pan_g3580.t1">
    <property type="protein sequence ID" value="Pan_g3580.t1"/>
    <property type="gene ID" value="Pan_g3580"/>
</dbReference>
<dbReference type="Pfam" id="PF10321">
    <property type="entry name" value="7TM_GPCR_Srt"/>
    <property type="match status" value="1"/>
</dbReference>
<feature type="region of interest" description="Disordered" evidence="1">
    <location>
        <begin position="334"/>
        <end position="383"/>
    </location>
</feature>
<keyword evidence="2" id="KW-0472">Membrane</keyword>
<accession>A0A7E4VUM0</accession>
<organism evidence="3 4">
    <name type="scientific">Panagrellus redivivus</name>
    <name type="common">Microworm</name>
    <dbReference type="NCBI Taxonomy" id="6233"/>
    <lineage>
        <taxon>Eukaryota</taxon>
        <taxon>Metazoa</taxon>
        <taxon>Ecdysozoa</taxon>
        <taxon>Nematoda</taxon>
        <taxon>Chromadorea</taxon>
        <taxon>Rhabditida</taxon>
        <taxon>Tylenchina</taxon>
        <taxon>Panagrolaimomorpha</taxon>
        <taxon>Panagrolaimoidea</taxon>
        <taxon>Panagrolaimidae</taxon>
        <taxon>Panagrellus</taxon>
    </lineage>
</organism>
<evidence type="ECO:0000256" key="2">
    <source>
        <dbReference type="SAM" id="Phobius"/>
    </source>
</evidence>
<feature type="transmembrane region" description="Helical" evidence="2">
    <location>
        <begin position="195"/>
        <end position="215"/>
    </location>
</feature>
<feature type="compositionally biased region" description="Basic residues" evidence="1">
    <location>
        <begin position="347"/>
        <end position="356"/>
    </location>
</feature>
<dbReference type="PANTHER" id="PTHR23021">
    <property type="entry name" value="SERPENTINE RECEPTOR, CLASS T"/>
    <property type="match status" value="1"/>
</dbReference>
<sequence>MSDPWSCSYRSQSEWNALAQPNLTIDLVYILTSSFFLSFYFPAMIALLKSKMMKYSAFKLMTYLGVIDIFGLLNAGYACGYFAITGQIYCMNPQMSVIFGDWAYFCWIASSSTCALLAVSRCIDLFDESLAKRLFYGKKTEIWFCLVMAYSIGLTCIAGKCVFNSYFYAYTFDPFVGLPERNDTVDVINYPHMTLIHHNIAITVILVLFYLLLVINFIKKATFMETQLSKRLKRNVSIQAVLICCAVTVTAGVYASITPTMAPSIPTSKIDWNSDFVQQLLDSYETCFMNRAPHIAERKLLQIVHTLKSAHPGATVANKDVLYHVHLRNRGVNGPKKILSTGDPYHMFRRPAKKRPSGFASSLASSSTASNQPQSSPSSIFSTSTTSIFKSSTMIESIYGETRLGSTLGSTEHPEMVFRQVKHTVAYDDALQKSLPCFDNGAEDTLIVYRPSSANGYQCSSCGSPAVLRHGKLFVSDHQRSCVGEERKEFYDVQKERFVSRVLADVKRHSE</sequence>
<name>A0A7E4VUM0_PANRE</name>
<feature type="compositionally biased region" description="Low complexity" evidence="1">
    <location>
        <begin position="357"/>
        <end position="383"/>
    </location>
</feature>
<feature type="transmembrane region" description="Helical" evidence="2">
    <location>
        <begin position="60"/>
        <end position="84"/>
    </location>
</feature>
<evidence type="ECO:0000313" key="3">
    <source>
        <dbReference type="Proteomes" id="UP000492821"/>
    </source>
</evidence>
<feature type="transmembrane region" description="Helical" evidence="2">
    <location>
        <begin position="236"/>
        <end position="257"/>
    </location>
</feature>
<feature type="transmembrane region" description="Helical" evidence="2">
    <location>
        <begin position="104"/>
        <end position="123"/>
    </location>
</feature>
<evidence type="ECO:0000256" key="1">
    <source>
        <dbReference type="SAM" id="MobiDB-lite"/>
    </source>
</evidence>
<feature type="transmembrane region" description="Helical" evidence="2">
    <location>
        <begin position="143"/>
        <end position="169"/>
    </location>
</feature>
<keyword evidence="3" id="KW-1185">Reference proteome</keyword>
<reference evidence="3" key="1">
    <citation type="journal article" date="2013" name="Genetics">
        <title>The draft genome and transcriptome of Panagrellus redivivus are shaped by the harsh demands of a free-living lifestyle.</title>
        <authorList>
            <person name="Srinivasan J."/>
            <person name="Dillman A.R."/>
            <person name="Macchietto M.G."/>
            <person name="Heikkinen L."/>
            <person name="Lakso M."/>
            <person name="Fracchia K.M."/>
            <person name="Antoshechkin I."/>
            <person name="Mortazavi A."/>
            <person name="Wong G."/>
            <person name="Sternberg P.W."/>
        </authorList>
    </citation>
    <scope>NUCLEOTIDE SEQUENCE [LARGE SCALE GENOMIC DNA]</scope>
    <source>
        <strain evidence="3">MT8872</strain>
    </source>
</reference>
<protein>
    <submittedName>
        <fullName evidence="4">G protein-coupled receptor</fullName>
    </submittedName>
</protein>
<dbReference type="SUPFAM" id="SSF81321">
    <property type="entry name" value="Family A G protein-coupled receptor-like"/>
    <property type="match status" value="1"/>
</dbReference>
<dbReference type="AlphaFoldDB" id="A0A7E4VUM0"/>
<reference evidence="4" key="2">
    <citation type="submission" date="2020-10" db="UniProtKB">
        <authorList>
            <consortium name="WormBaseParasite"/>
        </authorList>
    </citation>
    <scope>IDENTIFICATION</scope>
</reference>
<keyword evidence="2" id="KW-1133">Transmembrane helix</keyword>
<dbReference type="Proteomes" id="UP000492821">
    <property type="component" value="Unassembled WGS sequence"/>
</dbReference>